<dbReference type="PROSITE" id="PS00622">
    <property type="entry name" value="HTH_LUXR_1"/>
    <property type="match status" value="1"/>
</dbReference>
<dbReference type="RefSeq" id="WP_107573828.1">
    <property type="nucleotide sequence ID" value="NZ_PZPL01000001.1"/>
</dbReference>
<dbReference type="InterPro" id="IPR036388">
    <property type="entry name" value="WH-like_DNA-bd_sf"/>
</dbReference>
<dbReference type="AlphaFoldDB" id="A0A2T4UR93"/>
<dbReference type="PROSITE" id="PS50043">
    <property type="entry name" value="HTH_LUXR_2"/>
    <property type="match status" value="1"/>
</dbReference>
<dbReference type="PRINTS" id="PR00038">
    <property type="entry name" value="HTHLUXR"/>
</dbReference>
<sequence>MPEGRYLAALLSAAEAQEWSRTLELLEEYWPRLVHVRQAELLGILELIPESVLDERPRWIRARDFVRSRSTTAPPDDDDLPGLPALTSRIVELRRAGRAAEALPLLAQCRSLENATSQVEAAGERSERLYQWARALEDLGETSDALDLYEAAALATESAPSAGRMRSLAGGAAALLAALHGERARAQRSLDEFCGGEEEPLGGGASAALARALLRFDVLDREGARRLVAGIDPTTVRHRWAHYFHVRAIVEWEQRSRVLEAELDTQLKSRPLSTLSVIDNGSVRITRYLLHAADTRPRRAVDALGSSTSMSTILDHFITALRAFVHTREGRTADARHLLARLRTARLAPRAELLALVVGPDRSPDDLERIAALAAEHGLYWLLTALPEHDRSTVSALLTQHEPLIAPQSPLEPTPALSPPLLTPREQDVAQRAALGESTADIASALHVSPNTVKTQLRSVYRKLGVSTRDELFAALH</sequence>
<evidence type="ECO:0000256" key="2">
    <source>
        <dbReference type="ARBA" id="ARBA00023125"/>
    </source>
</evidence>
<dbReference type="PANTHER" id="PTHR44688:SF16">
    <property type="entry name" value="DNA-BINDING TRANSCRIPTIONAL ACTIVATOR DEVR_DOSR"/>
    <property type="match status" value="1"/>
</dbReference>
<name>A0A2T4UR93_9MICO</name>
<dbReference type="InterPro" id="IPR000792">
    <property type="entry name" value="Tscrpt_reg_LuxR_C"/>
</dbReference>
<keyword evidence="1" id="KW-0805">Transcription regulation</keyword>
<dbReference type="Proteomes" id="UP000241085">
    <property type="component" value="Unassembled WGS sequence"/>
</dbReference>
<organism evidence="5 6">
    <name type="scientific">Rathayibacter caricis DSM 15933</name>
    <dbReference type="NCBI Taxonomy" id="1328867"/>
    <lineage>
        <taxon>Bacteria</taxon>
        <taxon>Bacillati</taxon>
        <taxon>Actinomycetota</taxon>
        <taxon>Actinomycetes</taxon>
        <taxon>Micrococcales</taxon>
        <taxon>Microbacteriaceae</taxon>
        <taxon>Rathayibacter</taxon>
    </lineage>
</organism>
<comment type="caution">
    <text evidence="5">The sequence shown here is derived from an EMBL/GenBank/DDBJ whole genome shotgun (WGS) entry which is preliminary data.</text>
</comment>
<protein>
    <recommendedName>
        <fullName evidence="4">HTH luxR-type domain-containing protein</fullName>
    </recommendedName>
</protein>
<feature type="domain" description="HTH luxR-type" evidence="4">
    <location>
        <begin position="415"/>
        <end position="477"/>
    </location>
</feature>
<dbReference type="EMBL" id="PZPL01000001">
    <property type="protein sequence ID" value="PTL72043.1"/>
    <property type="molecule type" value="Genomic_DNA"/>
</dbReference>
<reference evidence="5 6" key="1">
    <citation type="submission" date="2018-03" db="EMBL/GenBank/DDBJ databases">
        <title>Bacteriophage NCPPB3778 and a type I-E CRISPR drive the evolution of the US Biological Select Agent, Rathayibacter toxicus.</title>
        <authorList>
            <person name="Davis E.W.II."/>
            <person name="Tabima J.F."/>
            <person name="Weisberg A.J."/>
            <person name="Dantas Lopes L."/>
            <person name="Wiseman M.S."/>
            <person name="Wiseman M.S."/>
            <person name="Pupko T."/>
            <person name="Belcher M.S."/>
            <person name="Sechler A.J."/>
            <person name="Tancos M.A."/>
            <person name="Schroeder B.K."/>
            <person name="Murray T.D."/>
            <person name="Luster D.G."/>
            <person name="Schneider W.L."/>
            <person name="Rogers E."/>
            <person name="Andreote F.D."/>
            <person name="Grunwald N.J."/>
            <person name="Putnam M.L."/>
            <person name="Chang J.H."/>
        </authorList>
    </citation>
    <scope>NUCLEOTIDE SEQUENCE [LARGE SCALE GENOMIC DNA]</scope>
    <source>
        <strain evidence="5 6">DSM 15933</strain>
    </source>
</reference>
<gene>
    <name evidence="5" type="ORF">C1I63_03775</name>
</gene>
<evidence type="ECO:0000256" key="3">
    <source>
        <dbReference type="ARBA" id="ARBA00023163"/>
    </source>
</evidence>
<accession>A0A2T4UR93</accession>
<keyword evidence="2" id="KW-0238">DNA-binding</keyword>
<evidence type="ECO:0000259" key="4">
    <source>
        <dbReference type="PROSITE" id="PS50043"/>
    </source>
</evidence>
<dbReference type="SMART" id="SM00421">
    <property type="entry name" value="HTH_LUXR"/>
    <property type="match status" value="1"/>
</dbReference>
<dbReference type="Gene3D" id="1.10.10.10">
    <property type="entry name" value="Winged helix-like DNA-binding domain superfamily/Winged helix DNA-binding domain"/>
    <property type="match status" value="1"/>
</dbReference>
<dbReference type="GO" id="GO:0003677">
    <property type="term" value="F:DNA binding"/>
    <property type="evidence" value="ECO:0007669"/>
    <property type="project" value="UniProtKB-KW"/>
</dbReference>
<keyword evidence="6" id="KW-1185">Reference proteome</keyword>
<dbReference type="GO" id="GO:0006355">
    <property type="term" value="P:regulation of DNA-templated transcription"/>
    <property type="evidence" value="ECO:0007669"/>
    <property type="project" value="InterPro"/>
</dbReference>
<evidence type="ECO:0000313" key="5">
    <source>
        <dbReference type="EMBL" id="PTL72043.1"/>
    </source>
</evidence>
<dbReference type="SUPFAM" id="SSF46894">
    <property type="entry name" value="C-terminal effector domain of the bipartite response regulators"/>
    <property type="match status" value="1"/>
</dbReference>
<dbReference type="CDD" id="cd06170">
    <property type="entry name" value="LuxR_C_like"/>
    <property type="match status" value="1"/>
</dbReference>
<keyword evidence="3" id="KW-0804">Transcription</keyword>
<dbReference type="PANTHER" id="PTHR44688">
    <property type="entry name" value="DNA-BINDING TRANSCRIPTIONAL ACTIVATOR DEVR_DOSR"/>
    <property type="match status" value="1"/>
</dbReference>
<evidence type="ECO:0000313" key="6">
    <source>
        <dbReference type="Proteomes" id="UP000241085"/>
    </source>
</evidence>
<dbReference type="InterPro" id="IPR016032">
    <property type="entry name" value="Sig_transdc_resp-reg_C-effctor"/>
</dbReference>
<evidence type="ECO:0000256" key="1">
    <source>
        <dbReference type="ARBA" id="ARBA00023015"/>
    </source>
</evidence>
<proteinExistence type="predicted"/>
<dbReference type="Pfam" id="PF00196">
    <property type="entry name" value="GerE"/>
    <property type="match status" value="1"/>
</dbReference>